<dbReference type="RefSeq" id="WP_234541633.1">
    <property type="nucleotide sequence ID" value="NZ_CAKMAB010000061.1"/>
</dbReference>
<protein>
    <submittedName>
        <fullName evidence="1">Uncharacterized protein</fullName>
    </submittedName>
</protein>
<organism evidence="1 2">
    <name type="scientific">Paenibacillus pseudetheri</name>
    <dbReference type="NCBI Taxonomy" id="2897682"/>
    <lineage>
        <taxon>Bacteria</taxon>
        <taxon>Bacillati</taxon>
        <taxon>Bacillota</taxon>
        <taxon>Bacilli</taxon>
        <taxon>Bacillales</taxon>
        <taxon>Paenibacillaceae</taxon>
        <taxon>Paenibacillus</taxon>
    </lineage>
</organism>
<dbReference type="EMBL" id="CAKMAB010000061">
    <property type="protein sequence ID" value="CAH1059588.1"/>
    <property type="molecule type" value="Genomic_DNA"/>
</dbReference>
<comment type="caution">
    <text evidence="1">The sequence shown here is derived from an EMBL/GenBank/DDBJ whole genome shotgun (WGS) entry which is preliminary data.</text>
</comment>
<evidence type="ECO:0000313" key="1">
    <source>
        <dbReference type="EMBL" id="CAH1059588.1"/>
    </source>
</evidence>
<evidence type="ECO:0000313" key="2">
    <source>
        <dbReference type="Proteomes" id="UP000838749"/>
    </source>
</evidence>
<gene>
    <name evidence="1" type="ORF">PAECIP111894_05800</name>
</gene>
<keyword evidence="2" id="KW-1185">Reference proteome</keyword>
<sequence>MVIGLGLECYNLLLVPTGNEIMFDDELLVVNGTNKLNFGEVSSLIASFPFVNSYTPKDMSQGSDPECYFVFADGSCIIEIEINAGSIEANRVVEEISIRFAVTNPIDTFQKALQICEDVSIKLNMQIIDMRLKAVIDLANDLVLAKSKKAFEEKRVRFYKMYNLPIDTWAKPMHCGKALFDELRNQ</sequence>
<proteinExistence type="predicted"/>
<dbReference type="Proteomes" id="UP000838749">
    <property type="component" value="Unassembled WGS sequence"/>
</dbReference>
<name>A0ABN8FNH5_9BACL</name>
<reference evidence="1" key="1">
    <citation type="submission" date="2021-12" db="EMBL/GenBank/DDBJ databases">
        <authorList>
            <person name="Criscuolo A."/>
        </authorList>
    </citation>
    <scope>NUCLEOTIDE SEQUENCE</scope>
    <source>
        <strain evidence="1">CIP111894</strain>
    </source>
</reference>
<accession>A0ABN8FNH5</accession>